<keyword evidence="4" id="KW-1185">Reference proteome</keyword>
<keyword evidence="1" id="KW-0732">Signal</keyword>
<organism evidence="3 4">
    <name type="scientific">Flavihumibacter fluminis</name>
    <dbReference type="NCBI Taxonomy" id="2909236"/>
    <lineage>
        <taxon>Bacteria</taxon>
        <taxon>Pseudomonadati</taxon>
        <taxon>Bacteroidota</taxon>
        <taxon>Chitinophagia</taxon>
        <taxon>Chitinophagales</taxon>
        <taxon>Chitinophagaceae</taxon>
        <taxon>Flavihumibacter</taxon>
    </lineage>
</organism>
<feature type="chain" id="PRO_5046938762" description="PorZ N-terminal beta-propeller domain-containing protein" evidence="1">
    <location>
        <begin position="21"/>
        <end position="726"/>
    </location>
</feature>
<reference evidence="3 4" key="1">
    <citation type="submission" date="2022-01" db="EMBL/GenBank/DDBJ databases">
        <title>Flavihumibacter sp. nov., isolated from sediment of a river.</title>
        <authorList>
            <person name="Liu H."/>
        </authorList>
    </citation>
    <scope>NUCLEOTIDE SEQUENCE [LARGE SCALE GENOMIC DNA]</scope>
    <source>
        <strain evidence="3 4">RY-1</strain>
    </source>
</reference>
<dbReference type="SUPFAM" id="SSF63829">
    <property type="entry name" value="Calcium-dependent phosphotriesterase"/>
    <property type="match status" value="2"/>
</dbReference>
<name>A0ABS9BL75_9BACT</name>
<proteinExistence type="predicted"/>
<evidence type="ECO:0000259" key="2">
    <source>
        <dbReference type="Pfam" id="PF21544"/>
    </source>
</evidence>
<sequence length="726" mass="78745">MRSRCLVFVLIFLLSTACFAQPIGTWQEHLSYQSAIATGTDGSQLVAASPWAVFQYDPQAATFTRFSKINGLSESGIKTIYIDGPLTIIAYTSGQIDLLEDGKTRSVNTLRLSNIPADKKVNAIWKENERCLLATGFGIAVLNIEKAEIGDVYLIANGGVYSKINSIAADADYYYAAGEAGLYRASRSASNLADFRSWTLMSGLPAGAVHKVFIWQNELYVQIGNQLFKEEAGGFISIYEDNWQWQGVDTSSSGILLAQRTNGAARVLLINNAGEVQTSLVHPLIQWPHQTVYFQEQYWVADSLNGLINIDGNFVERLAPNSPAGIGTGGLVAGATGWWMANGNRLSRFQDGNWQLSTTFDAIGPLLETGDGGLWVGSMNSGLGLFRDGNLQVFREELLDESVQEPGMYKVGGLALDAGGQLWISNDEAARGVLVRRPDGTRQSFEIPFFYPSLRVREIVIDELDQKWIASPGNGLFCLNGTNDQWRFYQAGAGNGNLPSNEVLSLARDQFGFIWIGTADGIGIIQCASQVFSGDGCDAILPVVQSDNFAGFLFKGEAVQTIAVDGANRKWIGTKNGVWLISAGGEQTLLRFTTANSPLPDNDIRKIAIDPKTGTVLISTAKGLMSYQSTATEGSRTNTNVLVYPNPVPPGYTGTIAIRGLVSNAVVKITELNGRLIYQGRALGGQFIWNGLDLNGKKVATGVYPVWISNDGRTEQAVTKIVFIQQ</sequence>
<feature type="signal peptide" evidence="1">
    <location>
        <begin position="1"/>
        <end position="20"/>
    </location>
</feature>
<dbReference type="PROSITE" id="PS51257">
    <property type="entry name" value="PROKAR_LIPOPROTEIN"/>
    <property type="match status" value="1"/>
</dbReference>
<dbReference type="Proteomes" id="UP001200145">
    <property type="component" value="Unassembled WGS sequence"/>
</dbReference>
<dbReference type="InterPro" id="IPR015943">
    <property type="entry name" value="WD40/YVTN_repeat-like_dom_sf"/>
</dbReference>
<evidence type="ECO:0000256" key="1">
    <source>
        <dbReference type="SAM" id="SignalP"/>
    </source>
</evidence>
<gene>
    <name evidence="3" type="ORF">L0U88_14945</name>
</gene>
<dbReference type="Pfam" id="PF21544">
    <property type="entry name" value="PorZ_N_b_propeller"/>
    <property type="match status" value="1"/>
</dbReference>
<dbReference type="InterPro" id="IPR048954">
    <property type="entry name" value="PorZ_N"/>
</dbReference>
<dbReference type="Pfam" id="PF07494">
    <property type="entry name" value="Reg_prop"/>
    <property type="match status" value="1"/>
</dbReference>
<dbReference type="RefSeq" id="WP_234866881.1">
    <property type="nucleotide sequence ID" value="NZ_JAKEVY010000003.1"/>
</dbReference>
<dbReference type="InterPro" id="IPR011110">
    <property type="entry name" value="Reg_prop"/>
</dbReference>
<comment type="caution">
    <text evidence="3">The sequence shown here is derived from an EMBL/GenBank/DDBJ whole genome shotgun (WGS) entry which is preliminary data.</text>
</comment>
<evidence type="ECO:0000313" key="3">
    <source>
        <dbReference type="EMBL" id="MCF1715935.1"/>
    </source>
</evidence>
<accession>A0ABS9BL75</accession>
<dbReference type="EMBL" id="JAKEVY010000003">
    <property type="protein sequence ID" value="MCF1715935.1"/>
    <property type="molecule type" value="Genomic_DNA"/>
</dbReference>
<feature type="domain" description="PorZ N-terminal beta-propeller" evidence="2">
    <location>
        <begin position="52"/>
        <end position="199"/>
    </location>
</feature>
<dbReference type="Gene3D" id="2.130.10.10">
    <property type="entry name" value="YVTN repeat-like/Quinoprotein amine dehydrogenase"/>
    <property type="match status" value="3"/>
</dbReference>
<protein>
    <recommendedName>
        <fullName evidence="2">PorZ N-terminal beta-propeller domain-containing protein</fullName>
    </recommendedName>
</protein>
<evidence type="ECO:0000313" key="4">
    <source>
        <dbReference type="Proteomes" id="UP001200145"/>
    </source>
</evidence>